<keyword evidence="3" id="KW-1185">Reference proteome</keyword>
<dbReference type="SUPFAM" id="SSF52200">
    <property type="entry name" value="Toll/Interleukin receptor TIR domain"/>
    <property type="match status" value="1"/>
</dbReference>
<evidence type="ECO:0000313" key="3">
    <source>
        <dbReference type="Proteomes" id="UP000249590"/>
    </source>
</evidence>
<protein>
    <recommendedName>
        <fullName evidence="1">TIR domain-containing protein</fullName>
    </recommendedName>
</protein>
<comment type="caution">
    <text evidence="2">The sequence shown here is derived from an EMBL/GenBank/DDBJ whole genome shotgun (WGS) entry which is preliminary data.</text>
</comment>
<dbReference type="AlphaFoldDB" id="A0A8B2NKM2"/>
<organism evidence="2 3">
    <name type="scientific">Acuticoccus sediminis</name>
    <dbReference type="NCBI Taxonomy" id="2184697"/>
    <lineage>
        <taxon>Bacteria</taxon>
        <taxon>Pseudomonadati</taxon>
        <taxon>Pseudomonadota</taxon>
        <taxon>Alphaproteobacteria</taxon>
        <taxon>Hyphomicrobiales</taxon>
        <taxon>Amorphaceae</taxon>
        <taxon>Acuticoccus</taxon>
    </lineage>
</organism>
<dbReference type="RefSeq" id="WP_111352217.1">
    <property type="nucleotide sequence ID" value="NZ_QHHQ01000011.1"/>
</dbReference>
<name>A0A8B2NKM2_9HYPH</name>
<dbReference type="PROSITE" id="PS50104">
    <property type="entry name" value="TIR"/>
    <property type="match status" value="1"/>
</dbReference>
<accession>A0A8B2NKM2</accession>
<evidence type="ECO:0000313" key="2">
    <source>
        <dbReference type="EMBL" id="RAH96695.1"/>
    </source>
</evidence>
<reference evidence="2 3" key="1">
    <citation type="submission" date="2018-05" db="EMBL/GenBank/DDBJ databases">
        <title>Acuticoccus sediminis sp. nov., isolated from deep-sea sediment of Indian Ocean.</title>
        <authorList>
            <person name="Liu X."/>
            <person name="Lai Q."/>
            <person name="Du Y."/>
            <person name="Sun F."/>
            <person name="Zhang X."/>
            <person name="Wang S."/>
            <person name="Shao Z."/>
        </authorList>
    </citation>
    <scope>NUCLEOTIDE SEQUENCE [LARGE SCALE GENOMIC DNA]</scope>
    <source>
        <strain evidence="2 3">PTG4-2</strain>
    </source>
</reference>
<dbReference type="Gene3D" id="3.40.50.10140">
    <property type="entry name" value="Toll/interleukin-1 receptor homology (TIR) domain"/>
    <property type="match status" value="1"/>
</dbReference>
<feature type="domain" description="TIR" evidence="1">
    <location>
        <begin position="7"/>
        <end position="145"/>
    </location>
</feature>
<dbReference type="GO" id="GO:0007165">
    <property type="term" value="P:signal transduction"/>
    <property type="evidence" value="ECO:0007669"/>
    <property type="project" value="InterPro"/>
</dbReference>
<dbReference type="EMBL" id="QHHQ01000011">
    <property type="protein sequence ID" value="RAH96695.1"/>
    <property type="molecule type" value="Genomic_DNA"/>
</dbReference>
<dbReference type="InterPro" id="IPR000157">
    <property type="entry name" value="TIR_dom"/>
</dbReference>
<sequence length="497" mass="54695">MAYTPGYEYDVFVSYASVDDFNLIDDGDGWITELVELLDRMIRSRLGGGDNLNIYFDRHRLASNHGLSTLLDAVRQSATFFAVASSAYNQREWTQREIAEFCEQPDYTNRLFAIEYLPLLPGERYQSILETRKRLAFWERDSAFNVEQTLVRGSATYRARCTQVAQQIATQLFAMRFGSAAPSPGAPERDPATQLTRPSAALTPAAAATPAVTAPHAQAVRLVVGQTAADMEDDAERLKAFFADLGYDVTYLSEIRQGGADFKADATEAMAGATLFVLPIGTHPGRRPKDLPDGYYAAQLDVARDTATPTMVWRRPDVSGANAPVPKHGALIDDDTVIAATYPGFVNQVRYLLEAAARAISAAGKPTSGYIFINADQLDRAAAEHLQDVFVTIGQDTAVPIYDASPHELREDLIERLCDCDTLLLLYGEVGLRWVRAQLSMLSKMRPHMSARIKAVCIGPPAGKSSNLGFRSPDLQILDLNPDWQHSPILDLVNRSS</sequence>
<gene>
    <name evidence="2" type="ORF">DLJ53_30990</name>
</gene>
<dbReference type="Proteomes" id="UP000249590">
    <property type="component" value="Unassembled WGS sequence"/>
</dbReference>
<proteinExistence type="predicted"/>
<dbReference type="OrthoDB" id="104289at2"/>
<dbReference type="InterPro" id="IPR035897">
    <property type="entry name" value="Toll_tir_struct_dom_sf"/>
</dbReference>
<evidence type="ECO:0000259" key="1">
    <source>
        <dbReference type="PROSITE" id="PS50104"/>
    </source>
</evidence>